<protein>
    <submittedName>
        <fullName evidence="1">Uncharacterized protein</fullName>
    </submittedName>
</protein>
<evidence type="ECO:0000313" key="1">
    <source>
        <dbReference type="EMBL" id="SFM12535.1"/>
    </source>
</evidence>
<proteinExistence type="predicted"/>
<accession>A0A1I4NAX9</accession>
<gene>
    <name evidence="1" type="ORF">SAMN05421863_101412</name>
</gene>
<name>A0A1I4NAX9_9PROT</name>
<dbReference type="RefSeq" id="WP_074904813.1">
    <property type="nucleotide sequence ID" value="NZ_FOUB01000014.1"/>
</dbReference>
<dbReference type="EMBL" id="FOUB01000014">
    <property type="protein sequence ID" value="SFM12535.1"/>
    <property type="molecule type" value="Genomic_DNA"/>
</dbReference>
<dbReference type="Proteomes" id="UP000183287">
    <property type="component" value="Unassembled WGS sequence"/>
</dbReference>
<evidence type="ECO:0000313" key="2">
    <source>
        <dbReference type="Proteomes" id="UP000183287"/>
    </source>
</evidence>
<reference evidence="2" key="1">
    <citation type="submission" date="2016-10" db="EMBL/GenBank/DDBJ databases">
        <authorList>
            <person name="Varghese N."/>
            <person name="Submissions S."/>
        </authorList>
    </citation>
    <scope>NUCLEOTIDE SEQUENCE [LARGE SCALE GENOMIC DNA]</scope>
    <source>
        <strain evidence="2">Nm44</strain>
    </source>
</reference>
<sequence>MTENWRLAGDLFVTVAMWLSLMMAPPALADNAGKLKVLLISTRDETQELGLSYTSPALNFCSQITS</sequence>
<organism evidence="1 2">
    <name type="scientific">Nitrosomonas communis</name>
    <dbReference type="NCBI Taxonomy" id="44574"/>
    <lineage>
        <taxon>Bacteria</taxon>
        <taxon>Pseudomonadati</taxon>
        <taxon>Pseudomonadota</taxon>
        <taxon>Betaproteobacteria</taxon>
        <taxon>Nitrosomonadales</taxon>
        <taxon>Nitrosomonadaceae</taxon>
        <taxon>Nitrosomonas</taxon>
    </lineage>
</organism>
<keyword evidence="2" id="KW-1185">Reference proteome</keyword>
<dbReference type="AlphaFoldDB" id="A0A1I4NAX9"/>